<dbReference type="EC" id="1.11.1.24" evidence="6"/>
<evidence type="ECO:0000256" key="3">
    <source>
        <dbReference type="ARBA" id="ARBA00023002"/>
    </source>
</evidence>
<keyword evidence="4 6" id="KW-1015">Disulfide bond</keyword>
<proteinExistence type="inferred from homology"/>
<dbReference type="Pfam" id="PF08534">
    <property type="entry name" value="Redoxin"/>
    <property type="match status" value="1"/>
</dbReference>
<protein>
    <recommendedName>
        <fullName evidence="6">Thiol peroxidase</fullName>
        <shortName evidence="6">Tpx</shortName>
        <ecNumber evidence="6">1.11.1.24</ecNumber>
    </recommendedName>
    <alternativeName>
        <fullName evidence="6">Peroxiredoxin tpx</fullName>
        <shortName evidence="6">Prx</shortName>
    </alternativeName>
    <alternativeName>
        <fullName evidence="6">Thioredoxin peroxidase</fullName>
    </alternativeName>
    <alternativeName>
        <fullName evidence="6">Thioredoxin-dependent peroxiredoxin</fullName>
    </alternativeName>
</protein>
<dbReference type="InterPro" id="IPR013740">
    <property type="entry name" value="Redoxin"/>
</dbReference>
<dbReference type="NCBIfam" id="NF001808">
    <property type="entry name" value="PRK00522.1"/>
    <property type="match status" value="1"/>
</dbReference>
<gene>
    <name evidence="6" type="primary">tpx</name>
    <name evidence="8" type="ORF">CNY62_09270</name>
</gene>
<comment type="function">
    <text evidence="6">Thiol-specific peroxidase that catalyzes the reduction of hydrogen peroxide and organic hydroperoxides to water and alcohols, respectively. Plays a role in cell protection against oxidative stress by detoxifying peroxides.</text>
</comment>
<dbReference type="STRING" id="2756.BFR44_08130"/>
<keyword evidence="2 6" id="KW-0049">Antioxidant</keyword>
<name>A0A291KH58_BROTH</name>
<dbReference type="HAMAP" id="MF_00269">
    <property type="entry name" value="Tpx"/>
    <property type="match status" value="1"/>
</dbReference>
<dbReference type="GO" id="GO:0008379">
    <property type="term" value="F:thioredoxin peroxidase activity"/>
    <property type="evidence" value="ECO:0007669"/>
    <property type="project" value="UniProtKB-UniRule"/>
</dbReference>
<evidence type="ECO:0000313" key="8">
    <source>
        <dbReference type="EMBL" id="ATF26566.1"/>
    </source>
</evidence>
<accession>A0A291KH58</accession>
<feature type="domain" description="Thioredoxin" evidence="7">
    <location>
        <begin position="19"/>
        <end position="165"/>
    </location>
</feature>
<dbReference type="OrthoDB" id="9781543at2"/>
<evidence type="ECO:0000256" key="5">
    <source>
        <dbReference type="ARBA" id="ARBA00023284"/>
    </source>
</evidence>
<sequence>MFNMTTFKGGEVTLLGNKLKVGDKAPDFSVLDNGLEEKTLADYKGKVKLIAAVPSVDTSVCSQESRRFNVDGGSLENTVVLTISNDLPFAQKRWCAAEGLPNAVTLSDHKELSFGLAYGVVIEELRLLSRAVFVINANDEIVYVEYLDEVTNHPNYEAAIEAAKNA</sequence>
<dbReference type="PROSITE" id="PS51352">
    <property type="entry name" value="THIOREDOXIN_2"/>
    <property type="match status" value="1"/>
</dbReference>
<dbReference type="AlphaFoldDB" id="A0A291KH58"/>
<dbReference type="PROSITE" id="PS01265">
    <property type="entry name" value="TPX"/>
    <property type="match status" value="1"/>
</dbReference>
<dbReference type="InterPro" id="IPR050455">
    <property type="entry name" value="Tpx_Peroxidase_subfamily"/>
</dbReference>
<dbReference type="KEGG" id="bths:CNY62_09270"/>
<evidence type="ECO:0000256" key="6">
    <source>
        <dbReference type="HAMAP-Rule" id="MF_00269"/>
    </source>
</evidence>
<dbReference type="EMBL" id="CP023483">
    <property type="protein sequence ID" value="ATF26566.1"/>
    <property type="molecule type" value="Genomic_DNA"/>
</dbReference>
<evidence type="ECO:0000256" key="1">
    <source>
        <dbReference type="ARBA" id="ARBA00022559"/>
    </source>
</evidence>
<dbReference type="InterPro" id="IPR036249">
    <property type="entry name" value="Thioredoxin-like_sf"/>
</dbReference>
<comment type="catalytic activity">
    <reaction evidence="6">
        <text>a hydroperoxide + [thioredoxin]-dithiol = an alcohol + [thioredoxin]-disulfide + H2O</text>
        <dbReference type="Rhea" id="RHEA:62620"/>
        <dbReference type="Rhea" id="RHEA-COMP:10698"/>
        <dbReference type="Rhea" id="RHEA-COMP:10700"/>
        <dbReference type="ChEBI" id="CHEBI:15377"/>
        <dbReference type="ChEBI" id="CHEBI:29950"/>
        <dbReference type="ChEBI" id="CHEBI:30879"/>
        <dbReference type="ChEBI" id="CHEBI:35924"/>
        <dbReference type="ChEBI" id="CHEBI:50058"/>
        <dbReference type="EC" id="1.11.1.24"/>
    </reaction>
</comment>
<dbReference type="InterPro" id="IPR013766">
    <property type="entry name" value="Thioredoxin_domain"/>
</dbReference>
<evidence type="ECO:0000256" key="4">
    <source>
        <dbReference type="ARBA" id="ARBA00023157"/>
    </source>
</evidence>
<dbReference type="SUPFAM" id="SSF52833">
    <property type="entry name" value="Thioredoxin-like"/>
    <property type="match status" value="1"/>
</dbReference>
<feature type="active site" description="Cysteine sulfenic acid (-SOH) intermediate" evidence="6">
    <location>
        <position position="61"/>
    </location>
</feature>
<keyword evidence="3 6" id="KW-0560">Oxidoreductase</keyword>
<dbReference type="CDD" id="cd03014">
    <property type="entry name" value="PRX_Atyp2cys"/>
    <property type="match status" value="1"/>
</dbReference>
<comment type="similarity">
    <text evidence="6">Belongs to the peroxiredoxin family. Tpx subfamily.</text>
</comment>
<feature type="disulfide bond" description="Redox-active" evidence="6">
    <location>
        <begin position="61"/>
        <end position="95"/>
    </location>
</feature>
<keyword evidence="1 6" id="KW-0575">Peroxidase</keyword>
<keyword evidence="9" id="KW-1185">Reference proteome</keyword>
<dbReference type="InterPro" id="IPR018219">
    <property type="entry name" value="Tpx_CS"/>
</dbReference>
<dbReference type="PANTHER" id="PTHR43110:SF1">
    <property type="entry name" value="THIOL PEROXIDASE"/>
    <property type="match status" value="1"/>
</dbReference>
<evidence type="ECO:0000256" key="2">
    <source>
        <dbReference type="ARBA" id="ARBA00022862"/>
    </source>
</evidence>
<dbReference type="Proteomes" id="UP000243591">
    <property type="component" value="Chromosome"/>
</dbReference>
<evidence type="ECO:0000259" key="7">
    <source>
        <dbReference type="PROSITE" id="PS51352"/>
    </source>
</evidence>
<comment type="subunit">
    <text evidence="6">Homodimer.</text>
</comment>
<comment type="miscellaneous">
    <text evidence="6">The active site is a conserved redox-active cysteine residue, the peroxidatic cysteine (C(P)), which makes the nucleophilic attack on the peroxide substrate. The peroxide oxidizes the C(P)-SH to cysteine sulfenic acid (C(P)-SOH), which then reacts with another cysteine residue, the resolving cysteine (C(R)), to form a disulfide bridge. The disulfide is subsequently reduced by an appropriate electron donor to complete the catalytic cycle. In this atypical 2-Cys peroxiredoxin, C(R) is present in the same subunit to form an intramolecular disulfide. The disulfide is subsequently reduced by thioredoxin.</text>
</comment>
<keyword evidence="5 6" id="KW-0676">Redox-active center</keyword>
<reference evidence="8 9" key="1">
    <citation type="submission" date="2017-09" db="EMBL/GenBank/DDBJ databases">
        <title>Complete Genome Sequences of Two Strains of the Meat Spoilage Bacterium Brochothrix thermosphacta Isolated from Ground Chicken.</title>
        <authorList>
            <person name="Paoli G.C."/>
            <person name="Wijey C."/>
            <person name="Chen C.-Y."/>
            <person name="Nguyen L."/>
            <person name="Yan X."/>
            <person name="Irwin P.L."/>
        </authorList>
    </citation>
    <scope>NUCLEOTIDE SEQUENCE [LARGE SCALE GENOMIC DNA]</scope>
    <source>
        <strain evidence="8 9">BI</strain>
    </source>
</reference>
<evidence type="ECO:0000313" key="9">
    <source>
        <dbReference type="Proteomes" id="UP000243591"/>
    </source>
</evidence>
<dbReference type="Gene3D" id="3.40.30.10">
    <property type="entry name" value="Glutaredoxin"/>
    <property type="match status" value="1"/>
</dbReference>
<organism evidence="8 9">
    <name type="scientific">Brochothrix thermosphacta</name>
    <name type="common">Microbacterium thermosphactum</name>
    <dbReference type="NCBI Taxonomy" id="2756"/>
    <lineage>
        <taxon>Bacteria</taxon>
        <taxon>Bacillati</taxon>
        <taxon>Bacillota</taxon>
        <taxon>Bacilli</taxon>
        <taxon>Bacillales</taxon>
        <taxon>Listeriaceae</taxon>
        <taxon>Brochothrix</taxon>
    </lineage>
</organism>
<dbReference type="PANTHER" id="PTHR43110">
    <property type="entry name" value="THIOL PEROXIDASE"/>
    <property type="match status" value="1"/>
</dbReference>
<dbReference type="InterPro" id="IPR002065">
    <property type="entry name" value="TPX"/>
</dbReference>